<sequence>MLLEDAFAKCGKGKDFFGADTIGYLNIALGSFLGWLREVEKMDDIKLLDETKAPELFRWAKRDLKLNGADISLCCDPSKTTRMTSTSSPASELRRSLRIFYMPLAI</sequence>
<dbReference type="EMBL" id="JACTNZ010000012">
    <property type="protein sequence ID" value="KAG5521091.1"/>
    <property type="molecule type" value="Genomic_DNA"/>
</dbReference>
<protein>
    <recommendedName>
        <fullName evidence="3">GST C-terminal domain-containing protein</fullName>
    </recommendedName>
</protein>
<gene>
    <name evidence="1" type="ORF">RHGRI_033598</name>
</gene>
<reference evidence="1" key="1">
    <citation type="submission" date="2020-08" db="EMBL/GenBank/DDBJ databases">
        <title>Plant Genome Project.</title>
        <authorList>
            <person name="Zhang R.-G."/>
        </authorList>
    </citation>
    <scope>NUCLEOTIDE SEQUENCE</scope>
    <source>
        <strain evidence="1">WSP0</strain>
        <tissue evidence="1">Leaf</tissue>
    </source>
</reference>
<dbReference type="InterPro" id="IPR036282">
    <property type="entry name" value="Glutathione-S-Trfase_C_sf"/>
</dbReference>
<dbReference type="InterPro" id="IPR045074">
    <property type="entry name" value="GST_C_Tau"/>
</dbReference>
<evidence type="ECO:0000313" key="2">
    <source>
        <dbReference type="Proteomes" id="UP000823749"/>
    </source>
</evidence>
<dbReference type="CDD" id="cd03185">
    <property type="entry name" value="GST_C_Tau"/>
    <property type="match status" value="1"/>
</dbReference>
<evidence type="ECO:0000313" key="1">
    <source>
        <dbReference type="EMBL" id="KAG5521091.1"/>
    </source>
</evidence>
<dbReference type="Proteomes" id="UP000823749">
    <property type="component" value="Chromosome 12"/>
</dbReference>
<dbReference type="AlphaFoldDB" id="A0AAV6HXX3"/>
<organism evidence="1 2">
    <name type="scientific">Rhododendron griersonianum</name>
    <dbReference type="NCBI Taxonomy" id="479676"/>
    <lineage>
        <taxon>Eukaryota</taxon>
        <taxon>Viridiplantae</taxon>
        <taxon>Streptophyta</taxon>
        <taxon>Embryophyta</taxon>
        <taxon>Tracheophyta</taxon>
        <taxon>Spermatophyta</taxon>
        <taxon>Magnoliopsida</taxon>
        <taxon>eudicotyledons</taxon>
        <taxon>Gunneridae</taxon>
        <taxon>Pentapetalae</taxon>
        <taxon>asterids</taxon>
        <taxon>Ericales</taxon>
        <taxon>Ericaceae</taxon>
        <taxon>Ericoideae</taxon>
        <taxon>Rhodoreae</taxon>
        <taxon>Rhododendron</taxon>
    </lineage>
</organism>
<keyword evidence="2" id="KW-1185">Reference proteome</keyword>
<name>A0AAV6HXX3_9ERIC</name>
<accession>A0AAV6HXX3</accession>
<evidence type="ECO:0008006" key="3">
    <source>
        <dbReference type="Google" id="ProtNLM"/>
    </source>
</evidence>
<dbReference type="Gene3D" id="1.20.1050.10">
    <property type="match status" value="1"/>
</dbReference>
<dbReference type="GO" id="GO:0004364">
    <property type="term" value="F:glutathione transferase activity"/>
    <property type="evidence" value="ECO:0007669"/>
    <property type="project" value="InterPro"/>
</dbReference>
<comment type="caution">
    <text evidence="1">The sequence shown here is derived from an EMBL/GenBank/DDBJ whole genome shotgun (WGS) entry which is preliminary data.</text>
</comment>
<proteinExistence type="predicted"/>
<dbReference type="SUPFAM" id="SSF47616">
    <property type="entry name" value="GST C-terminal domain-like"/>
    <property type="match status" value="1"/>
</dbReference>
<dbReference type="GO" id="GO:0006749">
    <property type="term" value="P:glutathione metabolic process"/>
    <property type="evidence" value="ECO:0007669"/>
    <property type="project" value="InterPro"/>
</dbReference>